<dbReference type="OrthoDB" id="2608216at2759"/>
<feature type="region of interest" description="Disordered" evidence="1">
    <location>
        <begin position="172"/>
        <end position="207"/>
    </location>
</feature>
<dbReference type="Proteomes" id="UP000275385">
    <property type="component" value="Unassembled WGS sequence"/>
</dbReference>
<name>A0A420Y7X3_9PEZI</name>
<dbReference type="EMBL" id="QVQW01000036">
    <property type="protein sequence ID" value="RKU43972.1"/>
    <property type="molecule type" value="Genomic_DNA"/>
</dbReference>
<dbReference type="InterPro" id="IPR022190">
    <property type="entry name" value="DUF3716"/>
</dbReference>
<protein>
    <submittedName>
        <fullName evidence="2">Uncharacterized protein</fullName>
    </submittedName>
</protein>
<sequence>MSDPPLLFGKPRRDEASNPSESFGLNGTTAPKQQCLGQPKRRGRPPGRPNKIKDGEMDFESNPSVRLWNTHYVPTPIPAVAINIRLALSESSLTRDAQRAIFRLPSREYIHFAQGWITARHIASNRPSYVNGLLIHSRGNDSPTACTQCAEKRGKNALGPFLVCRVLRAPNRKRKKGGGTEGAKEGDEDVVAQSDRTSGLDDLGSTAVDPTLVSSDMFLAELAVAAAADELEESDGTLLRGESLQSTGTT</sequence>
<evidence type="ECO:0000256" key="1">
    <source>
        <dbReference type="SAM" id="MobiDB-lite"/>
    </source>
</evidence>
<comment type="caution">
    <text evidence="2">The sequence shown here is derived from an EMBL/GenBank/DDBJ whole genome shotgun (WGS) entry which is preliminary data.</text>
</comment>
<proteinExistence type="predicted"/>
<dbReference type="AlphaFoldDB" id="A0A420Y7X3"/>
<feature type="region of interest" description="Disordered" evidence="1">
    <location>
        <begin position="1"/>
        <end position="59"/>
    </location>
</feature>
<accession>A0A420Y7X3</accession>
<organism evidence="2 3">
    <name type="scientific">Coniochaeta pulveracea</name>
    <dbReference type="NCBI Taxonomy" id="177199"/>
    <lineage>
        <taxon>Eukaryota</taxon>
        <taxon>Fungi</taxon>
        <taxon>Dikarya</taxon>
        <taxon>Ascomycota</taxon>
        <taxon>Pezizomycotina</taxon>
        <taxon>Sordariomycetes</taxon>
        <taxon>Sordariomycetidae</taxon>
        <taxon>Coniochaetales</taxon>
        <taxon>Coniochaetaceae</taxon>
        <taxon>Coniochaeta</taxon>
    </lineage>
</organism>
<evidence type="ECO:0000313" key="2">
    <source>
        <dbReference type="EMBL" id="RKU43972.1"/>
    </source>
</evidence>
<feature type="region of interest" description="Disordered" evidence="1">
    <location>
        <begin position="231"/>
        <end position="250"/>
    </location>
</feature>
<reference evidence="2 3" key="1">
    <citation type="submission" date="2018-08" db="EMBL/GenBank/DDBJ databases">
        <title>Draft genome of the lignicolous fungus Coniochaeta pulveracea.</title>
        <authorList>
            <person name="Borstlap C.J."/>
            <person name="De Witt R.N."/>
            <person name="Botha A."/>
            <person name="Volschenk H."/>
        </authorList>
    </citation>
    <scope>NUCLEOTIDE SEQUENCE [LARGE SCALE GENOMIC DNA]</scope>
    <source>
        <strain evidence="2 3">CAB683</strain>
    </source>
</reference>
<dbReference type="Pfam" id="PF12511">
    <property type="entry name" value="DUF3716"/>
    <property type="match status" value="1"/>
</dbReference>
<gene>
    <name evidence="2" type="ORF">DL546_004993</name>
</gene>
<feature type="compositionally biased region" description="Polar residues" evidence="1">
    <location>
        <begin position="17"/>
        <end position="36"/>
    </location>
</feature>
<keyword evidence="3" id="KW-1185">Reference proteome</keyword>
<evidence type="ECO:0000313" key="3">
    <source>
        <dbReference type="Proteomes" id="UP000275385"/>
    </source>
</evidence>